<gene>
    <name evidence="2" type="ORF">L9G74_08780</name>
</gene>
<name>A0ABT2FMU7_9GAMM</name>
<dbReference type="EMBL" id="JAKOGG010000004">
    <property type="protein sequence ID" value="MCS4556531.1"/>
    <property type="molecule type" value="Genomic_DNA"/>
</dbReference>
<keyword evidence="2" id="KW-0378">Hydrolase</keyword>
<dbReference type="InterPro" id="IPR029058">
    <property type="entry name" value="AB_hydrolase_fold"/>
</dbReference>
<comment type="caution">
    <text evidence="2">The sequence shown here is derived from an EMBL/GenBank/DDBJ whole genome shotgun (WGS) entry which is preliminary data.</text>
</comment>
<sequence>MNCSPDDCRFDSAPNADTLLIFAHGAGADMAHPFMQTLTELLVAQGFAVLRFNFPYMQKRAEDGKRRPPDRAPKLLARFSEVLQQVCDEQAYQRVFLLGKSMGSRMATTLAGEPLPAVVKGVICLGYPFLPKGKTAPRIEAIEQCLLPILIVQGERDSFGTQTQLEQWPLPTNITVEFLPDGDHSFEPRKRADVSLAQNYHHAVTAITAFVRSHP</sequence>
<feature type="domain" description="KANL3/Tex30 alpha/beta hydrolase-like" evidence="1">
    <location>
        <begin position="17"/>
        <end position="211"/>
    </location>
</feature>
<dbReference type="SUPFAM" id="SSF53474">
    <property type="entry name" value="alpha/beta-Hydrolases"/>
    <property type="match status" value="1"/>
</dbReference>
<dbReference type="InterPro" id="IPR026555">
    <property type="entry name" value="NSL3/Tex30"/>
</dbReference>
<dbReference type="Pfam" id="PF20408">
    <property type="entry name" value="Abhydrolase_11"/>
    <property type="match status" value="1"/>
</dbReference>
<dbReference type="InterPro" id="IPR046879">
    <property type="entry name" value="KANL3/Tex30_Abhydrolase"/>
</dbReference>
<organism evidence="2 3">
    <name type="scientific">Shewanella electrica</name>
    <dbReference type="NCBI Taxonomy" id="515560"/>
    <lineage>
        <taxon>Bacteria</taxon>
        <taxon>Pseudomonadati</taxon>
        <taxon>Pseudomonadota</taxon>
        <taxon>Gammaproteobacteria</taxon>
        <taxon>Alteromonadales</taxon>
        <taxon>Shewanellaceae</taxon>
        <taxon>Shewanella</taxon>
    </lineage>
</organism>
<evidence type="ECO:0000313" key="2">
    <source>
        <dbReference type="EMBL" id="MCS4556531.1"/>
    </source>
</evidence>
<keyword evidence="3" id="KW-1185">Reference proteome</keyword>
<dbReference type="Gene3D" id="3.40.50.1820">
    <property type="entry name" value="alpha/beta hydrolase"/>
    <property type="match status" value="1"/>
</dbReference>
<proteinExistence type="predicted"/>
<dbReference type="RefSeq" id="WP_238895922.1">
    <property type="nucleotide sequence ID" value="NZ_JAKOGG010000004.1"/>
</dbReference>
<evidence type="ECO:0000259" key="1">
    <source>
        <dbReference type="Pfam" id="PF20408"/>
    </source>
</evidence>
<dbReference type="Proteomes" id="UP001201549">
    <property type="component" value="Unassembled WGS sequence"/>
</dbReference>
<reference evidence="3" key="1">
    <citation type="submission" date="2023-07" db="EMBL/GenBank/DDBJ databases">
        <title>Shewanella mangrovi sp. nov., an acetaldehyde- degrading bacterium isolated from mangrove sediment.</title>
        <authorList>
            <person name="Liu Y."/>
        </authorList>
    </citation>
    <scope>NUCLEOTIDE SEQUENCE [LARGE SCALE GENOMIC DNA]</scope>
    <source>
        <strain evidence="3">C32</strain>
    </source>
</reference>
<dbReference type="GO" id="GO:0016787">
    <property type="term" value="F:hydrolase activity"/>
    <property type="evidence" value="ECO:0007669"/>
    <property type="project" value="UniProtKB-KW"/>
</dbReference>
<accession>A0ABT2FMU7</accession>
<dbReference type="PANTHER" id="PTHR13136:SF11">
    <property type="entry name" value="TESTIS-EXPRESSED PROTEIN 30"/>
    <property type="match status" value="1"/>
</dbReference>
<evidence type="ECO:0000313" key="3">
    <source>
        <dbReference type="Proteomes" id="UP001201549"/>
    </source>
</evidence>
<protein>
    <submittedName>
        <fullName evidence="2">Alpha/beta hydrolase</fullName>
    </submittedName>
</protein>
<dbReference type="PANTHER" id="PTHR13136">
    <property type="entry name" value="TESTIS DEVELOPMENT PROTEIN PRTD"/>
    <property type="match status" value="1"/>
</dbReference>